<keyword evidence="14" id="KW-1015">Disulfide bond</keyword>
<protein>
    <recommendedName>
        <fullName evidence="2">receptor protein-tyrosine kinase</fullName>
        <ecNumber evidence="2">2.7.10.1</ecNumber>
    </recommendedName>
</protein>
<dbReference type="GO" id="GO:0005524">
    <property type="term" value="F:ATP binding"/>
    <property type="evidence" value="ECO:0007669"/>
    <property type="project" value="UniProtKB-KW"/>
</dbReference>
<evidence type="ECO:0000256" key="12">
    <source>
        <dbReference type="ARBA" id="ARBA00023136"/>
    </source>
</evidence>
<feature type="compositionally biased region" description="Gly residues" evidence="18">
    <location>
        <begin position="57"/>
        <end position="69"/>
    </location>
</feature>
<dbReference type="InterPro" id="IPR003598">
    <property type="entry name" value="Ig_sub2"/>
</dbReference>
<evidence type="ECO:0000256" key="13">
    <source>
        <dbReference type="ARBA" id="ARBA00023137"/>
    </source>
</evidence>
<dbReference type="FunFam" id="2.60.40.10:FF:000423">
    <property type="entry name" value="Fibroblast growth factor receptor"/>
    <property type="match status" value="1"/>
</dbReference>
<evidence type="ECO:0000256" key="8">
    <source>
        <dbReference type="ARBA" id="ARBA00022741"/>
    </source>
</evidence>
<dbReference type="FunFam" id="2.60.40.10:FF:000016">
    <property type="entry name" value="Fibroblast growth factor receptor"/>
    <property type="match status" value="1"/>
</dbReference>
<evidence type="ECO:0000256" key="3">
    <source>
        <dbReference type="ARBA" id="ARBA00022553"/>
    </source>
</evidence>
<evidence type="ECO:0000256" key="16">
    <source>
        <dbReference type="ARBA" id="ARBA00023180"/>
    </source>
</evidence>
<feature type="domain" description="4Fe-4S ferredoxin-type" evidence="20">
    <location>
        <begin position="362"/>
        <end position="393"/>
    </location>
</feature>
<feature type="compositionally biased region" description="Basic residues" evidence="18">
    <location>
        <begin position="109"/>
        <end position="121"/>
    </location>
</feature>
<dbReference type="InterPro" id="IPR007110">
    <property type="entry name" value="Ig-like_dom"/>
</dbReference>
<comment type="subcellular location">
    <subcellularLocation>
        <location evidence="1">Membrane</location>
        <topology evidence="1">Single-pass membrane protein</topology>
    </subcellularLocation>
</comment>
<dbReference type="InterPro" id="IPR013783">
    <property type="entry name" value="Ig-like_fold"/>
</dbReference>
<keyword evidence="4" id="KW-0808">Transferase</keyword>
<dbReference type="InterPro" id="IPR036179">
    <property type="entry name" value="Ig-like_dom_sf"/>
</dbReference>
<dbReference type="PANTHER" id="PTHR19890:SF10">
    <property type="entry name" value="FIBROBLAST GROWTH FACTOR RECEPTOR-LIKE 1"/>
    <property type="match status" value="1"/>
</dbReference>
<evidence type="ECO:0000256" key="17">
    <source>
        <dbReference type="ARBA" id="ARBA00023319"/>
    </source>
</evidence>
<evidence type="ECO:0000259" key="19">
    <source>
        <dbReference type="PROSITE" id="PS50835"/>
    </source>
</evidence>
<dbReference type="Pfam" id="PF07679">
    <property type="entry name" value="I-set"/>
    <property type="match status" value="1"/>
</dbReference>
<evidence type="ECO:0000256" key="15">
    <source>
        <dbReference type="ARBA" id="ARBA00023170"/>
    </source>
</evidence>
<keyword evidence="3" id="KW-0597">Phosphoprotein</keyword>
<evidence type="ECO:0000256" key="5">
    <source>
        <dbReference type="ARBA" id="ARBA00022692"/>
    </source>
</evidence>
<dbReference type="InterPro" id="IPR003599">
    <property type="entry name" value="Ig_sub"/>
</dbReference>
<evidence type="ECO:0000256" key="10">
    <source>
        <dbReference type="ARBA" id="ARBA00022840"/>
    </source>
</evidence>
<dbReference type="SUPFAM" id="SSF48726">
    <property type="entry name" value="Immunoglobulin"/>
    <property type="match status" value="3"/>
</dbReference>
<keyword evidence="22" id="KW-1185">Reference proteome</keyword>
<dbReference type="EMBL" id="JAROKS010000020">
    <property type="protein sequence ID" value="KAK1791093.1"/>
    <property type="molecule type" value="Genomic_DNA"/>
</dbReference>
<dbReference type="AlphaFoldDB" id="A0AAD8Z481"/>
<evidence type="ECO:0000256" key="9">
    <source>
        <dbReference type="ARBA" id="ARBA00022777"/>
    </source>
</evidence>
<dbReference type="Proteomes" id="UP001239994">
    <property type="component" value="Unassembled WGS sequence"/>
</dbReference>
<feature type="region of interest" description="Disordered" evidence="18">
    <location>
        <begin position="1"/>
        <end position="25"/>
    </location>
</feature>
<dbReference type="SMART" id="SM00409">
    <property type="entry name" value="IG"/>
    <property type="match status" value="3"/>
</dbReference>
<evidence type="ECO:0000256" key="18">
    <source>
        <dbReference type="SAM" id="MobiDB-lite"/>
    </source>
</evidence>
<keyword evidence="16" id="KW-0325">Glycoprotein</keyword>
<evidence type="ECO:0000256" key="6">
    <source>
        <dbReference type="ARBA" id="ARBA00022729"/>
    </source>
</evidence>
<keyword evidence="11" id="KW-1133">Transmembrane helix</keyword>
<dbReference type="CDD" id="cd05857">
    <property type="entry name" value="IgI_2_FGFR"/>
    <property type="match status" value="1"/>
</dbReference>
<reference evidence="21" key="1">
    <citation type="submission" date="2023-03" db="EMBL/GenBank/DDBJ databases">
        <title>Electrophorus voltai genome.</title>
        <authorList>
            <person name="Bian C."/>
        </authorList>
    </citation>
    <scope>NUCLEOTIDE SEQUENCE</scope>
    <source>
        <strain evidence="21">CB-2022</strain>
        <tissue evidence="21">Muscle</tissue>
    </source>
</reference>
<dbReference type="InterPro" id="IPR013098">
    <property type="entry name" value="Ig_I-set"/>
</dbReference>
<evidence type="ECO:0000256" key="2">
    <source>
        <dbReference type="ARBA" id="ARBA00011902"/>
    </source>
</evidence>
<dbReference type="InterPro" id="IPR017896">
    <property type="entry name" value="4Fe4S_Fe-S-bd"/>
</dbReference>
<proteinExistence type="predicted"/>
<evidence type="ECO:0000259" key="20">
    <source>
        <dbReference type="PROSITE" id="PS51379"/>
    </source>
</evidence>
<dbReference type="GO" id="GO:0005007">
    <property type="term" value="F:fibroblast growth factor receptor activity"/>
    <property type="evidence" value="ECO:0007669"/>
    <property type="project" value="TreeGrafter"/>
</dbReference>
<dbReference type="PROSITE" id="PS51379">
    <property type="entry name" value="4FE4S_FER_2"/>
    <property type="match status" value="1"/>
</dbReference>
<evidence type="ECO:0000256" key="7">
    <source>
        <dbReference type="ARBA" id="ARBA00022737"/>
    </source>
</evidence>
<keyword evidence="15" id="KW-0675">Receptor</keyword>
<keyword evidence="12" id="KW-0472">Membrane</keyword>
<evidence type="ECO:0000256" key="4">
    <source>
        <dbReference type="ARBA" id="ARBA00022679"/>
    </source>
</evidence>
<feature type="compositionally biased region" description="Low complexity" evidence="18">
    <location>
        <begin position="122"/>
        <end position="131"/>
    </location>
</feature>
<evidence type="ECO:0000313" key="22">
    <source>
        <dbReference type="Proteomes" id="UP001239994"/>
    </source>
</evidence>
<dbReference type="GO" id="GO:0005886">
    <property type="term" value="C:plasma membrane"/>
    <property type="evidence" value="ECO:0007669"/>
    <property type="project" value="TreeGrafter"/>
</dbReference>
<dbReference type="Gene3D" id="2.60.40.10">
    <property type="entry name" value="Immunoglobulins"/>
    <property type="match status" value="3"/>
</dbReference>
<dbReference type="GO" id="GO:0017134">
    <property type="term" value="F:fibroblast growth factor binding"/>
    <property type="evidence" value="ECO:0007669"/>
    <property type="project" value="TreeGrafter"/>
</dbReference>
<organism evidence="21 22">
    <name type="scientific">Electrophorus voltai</name>
    <dbReference type="NCBI Taxonomy" id="2609070"/>
    <lineage>
        <taxon>Eukaryota</taxon>
        <taxon>Metazoa</taxon>
        <taxon>Chordata</taxon>
        <taxon>Craniata</taxon>
        <taxon>Vertebrata</taxon>
        <taxon>Euteleostomi</taxon>
        <taxon>Actinopterygii</taxon>
        <taxon>Neopterygii</taxon>
        <taxon>Teleostei</taxon>
        <taxon>Ostariophysi</taxon>
        <taxon>Gymnotiformes</taxon>
        <taxon>Gymnotoidei</taxon>
        <taxon>Gymnotidae</taxon>
        <taxon>Electrophorus</taxon>
    </lineage>
</organism>
<sequence length="756" mass="81742">MQVSAQPSPPEAANAGDAGLSGPQQGSVRALARLYLNEKGRMSYSRRLGKDGAGISARGGGKKGWGIPGMPRGSGLGSAVFGYGSAAAPRPASDGDSSELQIVSGRLRAKLSRSTKGKRAAPRASQASQRRGGAVVHQGRRGQGAHPSGEFAWSSARERQLDSGKAVAFRHCLAAARVRYRAIVADRIQPGPCPLLAKARQPTPLCGHRISGVDEGEDREHRDFWARANAASALLWPAPGGRVGVSVRRVRVRVCVAALSRDHAWVHGGCVSLVSVVRMRESGLRGEDRRPQAAPAGTMALCLFLQLSSLIPASIHSARLPSAHTTAEEQQAQGAYGLGPPHLEDTWTVPQHINNALGAVRRLVLYNRSGCVGCGGVCVCVCVEGCMWCVVWGLEGRRGLEKFLPPPGHPQFTVPCGRTSYHPTVGLALDSGPSNAHDWPSSEAESEAEVFLEDSAVVPGETLDLPCTPHHFLLPVVWQKDGGDVLPSNRTRLGQRVLHIINVSYEDSGVYSCRDAHSKTLLSNYTVRVTDSLSSGDDEDYDEEPDDAEVPYWTRPERMEKKLLAVPAANTVKFRCAAAGNPTPTIHWLKNGKEFKGEQRMGGIKLRHLQWSLVMESAVPSDRGNYTCVVQNKYGTITHTYQLDVLERSPHRPILQAGLPANQTVVVGSDVEFHCKVYSDAQPHIQWLKHIEVNGSRYGPNGTPYVTVLKVQTCDQNTWCSPAFPWPTPLRAVHAAVPPFTRPLAEASAKGRHHRV</sequence>
<accession>A0AAD8Z481</accession>
<keyword evidence="17" id="KW-0393">Immunoglobulin domain</keyword>
<dbReference type="EC" id="2.7.10.1" evidence="2"/>
<dbReference type="PANTHER" id="PTHR19890">
    <property type="entry name" value="FIBROBLAST GROWTH FACTOR RECEPTOR"/>
    <property type="match status" value="1"/>
</dbReference>
<keyword evidence="6" id="KW-0732">Signal</keyword>
<keyword evidence="9" id="KW-0418">Kinase</keyword>
<dbReference type="InterPro" id="IPR013151">
    <property type="entry name" value="Immunoglobulin_dom"/>
</dbReference>
<evidence type="ECO:0000256" key="1">
    <source>
        <dbReference type="ARBA" id="ARBA00004167"/>
    </source>
</evidence>
<evidence type="ECO:0000256" key="11">
    <source>
        <dbReference type="ARBA" id="ARBA00022989"/>
    </source>
</evidence>
<feature type="domain" description="Ig-like" evidence="19">
    <location>
        <begin position="545"/>
        <end position="644"/>
    </location>
</feature>
<keyword evidence="7" id="KW-0677">Repeat</keyword>
<gene>
    <name evidence="21" type="ORF">P4O66_002132</name>
</gene>
<dbReference type="PROSITE" id="PS50835">
    <property type="entry name" value="IG_LIKE"/>
    <property type="match status" value="2"/>
</dbReference>
<dbReference type="SMART" id="SM00408">
    <property type="entry name" value="IGc2"/>
    <property type="match status" value="2"/>
</dbReference>
<keyword evidence="10" id="KW-0067">ATP-binding</keyword>
<evidence type="ECO:0000256" key="14">
    <source>
        <dbReference type="ARBA" id="ARBA00023157"/>
    </source>
</evidence>
<name>A0AAD8Z481_9TELE</name>
<dbReference type="FunFam" id="2.60.40.10:FF:000020">
    <property type="entry name" value="Fibroblast growth factor receptor"/>
    <property type="match status" value="1"/>
</dbReference>
<feature type="region of interest" description="Disordered" evidence="18">
    <location>
        <begin position="109"/>
        <end position="156"/>
    </location>
</feature>
<dbReference type="InterPro" id="IPR052615">
    <property type="entry name" value="FGFRL"/>
</dbReference>
<dbReference type="Pfam" id="PF00047">
    <property type="entry name" value="ig"/>
    <property type="match status" value="1"/>
</dbReference>
<evidence type="ECO:0000313" key="21">
    <source>
        <dbReference type="EMBL" id="KAK1791093.1"/>
    </source>
</evidence>
<feature type="region of interest" description="Disordered" evidence="18">
    <location>
        <begin position="47"/>
        <end position="69"/>
    </location>
</feature>
<keyword evidence="13" id="KW-0829">Tyrosine-protein kinase</keyword>
<comment type="caution">
    <text evidence="21">The sequence shown here is derived from an EMBL/GenBank/DDBJ whole genome shotgun (WGS) entry which is preliminary data.</text>
</comment>
<feature type="domain" description="Ig-like" evidence="19">
    <location>
        <begin position="440"/>
        <end position="534"/>
    </location>
</feature>
<keyword evidence="8" id="KW-0547">Nucleotide-binding</keyword>
<keyword evidence="5" id="KW-0812">Transmembrane</keyword>